<dbReference type="PANTHER" id="PTHR43077:SF10">
    <property type="entry name" value="TRANSPORT PERMEASE PROTEIN"/>
    <property type="match status" value="1"/>
</dbReference>
<evidence type="ECO:0000256" key="5">
    <source>
        <dbReference type="SAM" id="Phobius"/>
    </source>
</evidence>
<dbReference type="GO" id="GO:0016020">
    <property type="term" value="C:membrane"/>
    <property type="evidence" value="ECO:0007669"/>
    <property type="project" value="UniProtKB-SubCell"/>
</dbReference>
<dbReference type="AlphaFoldDB" id="A0A3S4WJ06"/>
<feature type="transmembrane region" description="Helical" evidence="5">
    <location>
        <begin position="453"/>
        <end position="473"/>
    </location>
</feature>
<organism evidence="6 7">
    <name type="scientific">Actinomyces slackii</name>
    <dbReference type="NCBI Taxonomy" id="52774"/>
    <lineage>
        <taxon>Bacteria</taxon>
        <taxon>Bacillati</taxon>
        <taxon>Actinomycetota</taxon>
        <taxon>Actinomycetes</taxon>
        <taxon>Actinomycetales</taxon>
        <taxon>Actinomycetaceae</taxon>
        <taxon>Actinomyces</taxon>
    </lineage>
</organism>
<keyword evidence="7" id="KW-1185">Reference proteome</keyword>
<feature type="transmembrane region" description="Helical" evidence="5">
    <location>
        <begin position="354"/>
        <end position="378"/>
    </location>
</feature>
<evidence type="ECO:0000313" key="7">
    <source>
        <dbReference type="Proteomes" id="UP000276899"/>
    </source>
</evidence>
<keyword evidence="3 5" id="KW-1133">Transmembrane helix</keyword>
<protein>
    <submittedName>
        <fullName evidence="6">YhgE/Pip N-terminal domain</fullName>
    </submittedName>
</protein>
<proteinExistence type="predicted"/>
<feature type="transmembrane region" description="Helical" evidence="5">
    <location>
        <begin position="426"/>
        <end position="446"/>
    </location>
</feature>
<comment type="subcellular location">
    <subcellularLocation>
        <location evidence="1">Membrane</location>
        <topology evidence="1">Multi-pass membrane protein</topology>
    </subcellularLocation>
</comment>
<reference evidence="6 7" key="1">
    <citation type="submission" date="2018-12" db="EMBL/GenBank/DDBJ databases">
        <authorList>
            <consortium name="Pathogen Informatics"/>
        </authorList>
    </citation>
    <scope>NUCLEOTIDE SEQUENCE [LARGE SCALE GENOMIC DNA]</scope>
    <source>
        <strain evidence="6 7">NCTC11923</strain>
    </source>
</reference>
<keyword evidence="4 5" id="KW-0472">Membrane</keyword>
<evidence type="ECO:0000256" key="2">
    <source>
        <dbReference type="ARBA" id="ARBA00022692"/>
    </source>
</evidence>
<dbReference type="Proteomes" id="UP000276899">
    <property type="component" value="Chromosome"/>
</dbReference>
<evidence type="ECO:0000256" key="4">
    <source>
        <dbReference type="ARBA" id="ARBA00023136"/>
    </source>
</evidence>
<dbReference type="RefSeq" id="WP_026426290.1">
    <property type="nucleotide sequence ID" value="NZ_CBCRWE010000005.1"/>
</dbReference>
<dbReference type="KEGG" id="asla:NCTC11923_00585"/>
<evidence type="ECO:0000256" key="3">
    <source>
        <dbReference type="ARBA" id="ARBA00022989"/>
    </source>
</evidence>
<feature type="transmembrane region" description="Helical" evidence="5">
    <location>
        <begin position="399"/>
        <end position="420"/>
    </location>
</feature>
<dbReference type="PANTHER" id="PTHR43077">
    <property type="entry name" value="TRANSPORT PERMEASE YVFS-RELATED"/>
    <property type="match status" value="1"/>
</dbReference>
<gene>
    <name evidence="6" type="ORF">NCTC11923_00585</name>
</gene>
<keyword evidence="2 5" id="KW-0812">Transmembrane</keyword>
<dbReference type="InterPro" id="IPR051328">
    <property type="entry name" value="T7SS_ABC-Transporter"/>
</dbReference>
<dbReference type="EMBL" id="LR134363">
    <property type="protein sequence ID" value="VEG73968.1"/>
    <property type="molecule type" value="Genomic_DNA"/>
</dbReference>
<feature type="transmembrane region" description="Helical" evidence="5">
    <location>
        <begin position="511"/>
        <end position="535"/>
    </location>
</feature>
<dbReference type="STRING" id="1278298.GCA_000428685_00108"/>
<evidence type="ECO:0000256" key="1">
    <source>
        <dbReference type="ARBA" id="ARBA00004141"/>
    </source>
</evidence>
<evidence type="ECO:0000313" key="6">
    <source>
        <dbReference type="EMBL" id="VEG73968.1"/>
    </source>
</evidence>
<sequence>MKRRTLITALLLTLLPALTGFLIIFSATTPQEESASVRAAVVNLDVPATTADGTTLPAGRLLLGRLTDPQAALTAESRTASEELALTTLDYSVVGADTAEQGLTDGTYDVVITIPADFSSSMASTLDGTPARAPITIETARAASAEVRTMSQSAVDDAATSLGTTITLSYLTGSLEGMTTLSTSLDEAATGASSLSEGVSSYTGAVDSLRTTVTTADPSTGYDLAGGAGAAASGAAQAHELCVASHGASDPTCQALTQVAGATSAVSGAIGSSTDVYDPATGTGRSVVGVLNTLSSQSSTLTNGASSISTGLTEAADSVPSYDEEEVSSLAEGLSQPVSVDSSPASQVRAADGAAPAACAIALWIGALITVHGLGVMSRRAVESAAAPGRLAWRSLRPALGLSVLQGLMLVGAMAVAGIALGNAAALTAVLVLGAVTMTLLHAALTAGLGGRAGIAVSLLALVLQVAALGSAAPSGGVGDLLAYVRGIAPLNIAVDALSTVMAGSGGGSGMGLWACVALLVVWAAAGGAVAVLAVRRRRSTSLGELRQQLAEA</sequence>
<accession>A0A3S4WJ06</accession>
<name>A0A3S4WJ06_9ACTO</name>